<evidence type="ECO:0000256" key="1">
    <source>
        <dbReference type="ARBA" id="ARBA00008591"/>
    </source>
</evidence>
<dbReference type="InterPro" id="IPR052912">
    <property type="entry name" value="UPF0111_domain"/>
</dbReference>
<dbReference type="Proteomes" id="UP000022141">
    <property type="component" value="Unassembled WGS sequence"/>
</dbReference>
<sequence>MSDLSMAAPSRMAAPSFTRRILHRVFPKVPDFFALLVEQSAHVNMAASLLVEYMGSDSAQATSKIVEAEGEGDRQKVRNLTLLNEAFSTPIDREDLHRAFINLDEIINSCHAIMVDMEGEVQPLKPDKACLEMAVYLKAGVEAVAAGFARLGSNPQAARADAEKADVALKSLTRTLRRALSELFQDNDFHNIFRRKEIYTQLNRAGERLNICNSTLLDIVVKLC</sequence>
<proteinExistence type="inferred from homology"/>
<reference evidence="2" key="1">
    <citation type="submission" date="2014-02" db="EMBL/GenBank/DDBJ databases">
        <title>Expanding our view of genomic diversity in Candidatus Accumulibacter clades.</title>
        <authorList>
            <person name="Skennerton C.T."/>
            <person name="Barr J.J."/>
            <person name="Slater F.R."/>
            <person name="Bond P.L."/>
            <person name="Tyson G.W."/>
        </authorList>
    </citation>
    <scope>NUCLEOTIDE SEQUENCE [LARGE SCALE GENOMIC DNA]</scope>
</reference>
<dbReference type="PANTHER" id="PTHR37298">
    <property type="entry name" value="UPF0111 PROTEIN YKAA"/>
    <property type="match status" value="1"/>
</dbReference>
<keyword evidence="3" id="KW-1185">Reference proteome</keyword>
<dbReference type="Gene3D" id="1.20.58.220">
    <property type="entry name" value="Phosphate transport system protein phou homolog 2, domain 2"/>
    <property type="match status" value="1"/>
</dbReference>
<evidence type="ECO:0000313" key="2">
    <source>
        <dbReference type="EMBL" id="EXI86343.1"/>
    </source>
</evidence>
<dbReference type="eggNOG" id="COG1392">
    <property type="taxonomic scope" value="Bacteria"/>
</dbReference>
<comment type="similarity">
    <text evidence="1">Belongs to the UPF0111 family.</text>
</comment>
<dbReference type="EMBL" id="JEMY01000044">
    <property type="protein sequence ID" value="EXI86343.1"/>
    <property type="molecule type" value="Genomic_DNA"/>
</dbReference>
<evidence type="ECO:0008006" key="4">
    <source>
        <dbReference type="Google" id="ProtNLM"/>
    </source>
</evidence>
<dbReference type="PANTHER" id="PTHR37298:SF1">
    <property type="entry name" value="UPF0111 PROTEIN YKAA"/>
    <property type="match status" value="1"/>
</dbReference>
<dbReference type="Pfam" id="PF01865">
    <property type="entry name" value="PhoU_div"/>
    <property type="match status" value="1"/>
</dbReference>
<dbReference type="InterPro" id="IPR038078">
    <property type="entry name" value="PhoU-like_sf"/>
</dbReference>
<organism evidence="2 3">
    <name type="scientific">Accumulibacter regalis</name>
    <dbReference type="NCBI Taxonomy" id="522306"/>
    <lineage>
        <taxon>Bacteria</taxon>
        <taxon>Pseudomonadati</taxon>
        <taxon>Pseudomonadota</taxon>
        <taxon>Betaproteobacteria</taxon>
        <taxon>Candidatus Accumulibacter</taxon>
    </lineage>
</organism>
<protein>
    <recommendedName>
        <fullName evidence="4">Phosphate transport regulator</fullName>
    </recommendedName>
</protein>
<gene>
    <name evidence="2" type="ORF">AW11_03122</name>
</gene>
<dbReference type="STRING" id="1454004.AW11_03122"/>
<dbReference type="InterPro" id="IPR018445">
    <property type="entry name" value="Put_Phosphate_transp_reg"/>
</dbReference>
<accession>A0A011NUD0</accession>
<dbReference type="PATRIC" id="fig|1454004.3.peg.3221"/>
<name>A0A011NUD0_ACCRE</name>
<evidence type="ECO:0000313" key="3">
    <source>
        <dbReference type="Proteomes" id="UP000022141"/>
    </source>
</evidence>
<dbReference type="AlphaFoldDB" id="A0A011NUD0"/>
<comment type="caution">
    <text evidence="2">The sequence shown here is derived from an EMBL/GenBank/DDBJ whole genome shotgun (WGS) entry which is preliminary data.</text>
</comment>